<dbReference type="Proteomes" id="UP000005408">
    <property type="component" value="Unassembled WGS sequence"/>
</dbReference>
<name>A0A8W8JWH2_MAGGI</name>
<accession>A0A8W8JWH2</accession>
<proteinExistence type="predicted"/>
<evidence type="ECO:0000313" key="2">
    <source>
        <dbReference type="Proteomes" id="UP000005408"/>
    </source>
</evidence>
<sequence>MVHITSANISSSYKLKNIILPPYIGKLQDGLDSKILALRKQILLIRSRNKQNYEHADENKQIVDKKTQGSLLEYRPYVHVQIDGRTDVSDGPLIRTDVALFPDMTLYDAIAEASVRFGVEHPCVQNPYRMEVASASSNCYTVINVPGVVSNTSSRWIIKIVRRRGRIIYEDECLPSGRISMRGGTTVTFKKTN</sequence>
<dbReference type="EnsemblMetazoa" id="G20615.3">
    <property type="protein sequence ID" value="G20615.3:cds"/>
    <property type="gene ID" value="G20615"/>
</dbReference>
<evidence type="ECO:0000313" key="1">
    <source>
        <dbReference type="EnsemblMetazoa" id="G20615.3:cds"/>
    </source>
</evidence>
<dbReference type="AlphaFoldDB" id="A0A8W8JWH2"/>
<organism evidence="1 2">
    <name type="scientific">Magallana gigas</name>
    <name type="common">Pacific oyster</name>
    <name type="synonym">Crassostrea gigas</name>
    <dbReference type="NCBI Taxonomy" id="29159"/>
    <lineage>
        <taxon>Eukaryota</taxon>
        <taxon>Metazoa</taxon>
        <taxon>Spiralia</taxon>
        <taxon>Lophotrochozoa</taxon>
        <taxon>Mollusca</taxon>
        <taxon>Bivalvia</taxon>
        <taxon>Autobranchia</taxon>
        <taxon>Pteriomorphia</taxon>
        <taxon>Ostreida</taxon>
        <taxon>Ostreoidea</taxon>
        <taxon>Ostreidae</taxon>
        <taxon>Magallana</taxon>
    </lineage>
</organism>
<protein>
    <submittedName>
        <fullName evidence="1">Uncharacterized protein</fullName>
    </submittedName>
</protein>
<reference evidence="1" key="1">
    <citation type="submission" date="2022-08" db="UniProtKB">
        <authorList>
            <consortium name="EnsemblMetazoa"/>
        </authorList>
    </citation>
    <scope>IDENTIFICATION</scope>
    <source>
        <strain evidence="1">05x7-T-G4-1.051#20</strain>
    </source>
</reference>
<keyword evidence="2" id="KW-1185">Reference proteome</keyword>